<keyword evidence="2" id="KW-1185">Reference proteome</keyword>
<dbReference type="EMBL" id="BGZK01000343">
    <property type="protein sequence ID" value="GBP38075.1"/>
    <property type="molecule type" value="Genomic_DNA"/>
</dbReference>
<protein>
    <submittedName>
        <fullName evidence="1">Uncharacterized protein</fullName>
    </submittedName>
</protein>
<reference evidence="1 2" key="1">
    <citation type="journal article" date="2019" name="Commun. Biol.">
        <title>The bagworm genome reveals a unique fibroin gene that provides high tensile strength.</title>
        <authorList>
            <person name="Kono N."/>
            <person name="Nakamura H."/>
            <person name="Ohtoshi R."/>
            <person name="Tomita M."/>
            <person name="Numata K."/>
            <person name="Arakawa K."/>
        </authorList>
    </citation>
    <scope>NUCLEOTIDE SEQUENCE [LARGE SCALE GENOMIC DNA]</scope>
</reference>
<organism evidence="1 2">
    <name type="scientific">Eumeta variegata</name>
    <name type="common">Bagworm moth</name>
    <name type="synonym">Eumeta japonica</name>
    <dbReference type="NCBI Taxonomy" id="151549"/>
    <lineage>
        <taxon>Eukaryota</taxon>
        <taxon>Metazoa</taxon>
        <taxon>Ecdysozoa</taxon>
        <taxon>Arthropoda</taxon>
        <taxon>Hexapoda</taxon>
        <taxon>Insecta</taxon>
        <taxon>Pterygota</taxon>
        <taxon>Neoptera</taxon>
        <taxon>Endopterygota</taxon>
        <taxon>Lepidoptera</taxon>
        <taxon>Glossata</taxon>
        <taxon>Ditrysia</taxon>
        <taxon>Tineoidea</taxon>
        <taxon>Psychidae</taxon>
        <taxon>Oiketicinae</taxon>
        <taxon>Eumeta</taxon>
    </lineage>
</organism>
<name>A0A4C1VK35_EUMVA</name>
<dbReference type="AlphaFoldDB" id="A0A4C1VK35"/>
<sequence>MFNNLTVRIVPCSGLSSLPIVLGNRPESGERRHRHDYKVRDQRLDVPSEPRGTWYGATSIKNSWVDWPVFRIDPDTFRFKTELNY</sequence>
<dbReference type="Proteomes" id="UP000299102">
    <property type="component" value="Unassembled WGS sequence"/>
</dbReference>
<comment type="caution">
    <text evidence="1">The sequence shown here is derived from an EMBL/GenBank/DDBJ whole genome shotgun (WGS) entry which is preliminary data.</text>
</comment>
<evidence type="ECO:0000313" key="2">
    <source>
        <dbReference type="Proteomes" id="UP000299102"/>
    </source>
</evidence>
<gene>
    <name evidence="1" type="ORF">EVAR_95202_1</name>
</gene>
<proteinExistence type="predicted"/>
<evidence type="ECO:0000313" key="1">
    <source>
        <dbReference type="EMBL" id="GBP38075.1"/>
    </source>
</evidence>
<accession>A0A4C1VK35</accession>